<comment type="catalytic activity">
    <reaction evidence="4">
        <text>[glutaredoxin]-dithiol + arsenate + glutathione + H(+) = glutathionyl-S-S-[glutaredoxin] + arsenite + H2O</text>
        <dbReference type="Rhea" id="RHEA:22016"/>
        <dbReference type="Rhea" id="RHEA-COMP:10729"/>
        <dbReference type="Rhea" id="RHEA-COMP:17668"/>
        <dbReference type="ChEBI" id="CHEBI:15377"/>
        <dbReference type="ChEBI" id="CHEBI:15378"/>
        <dbReference type="ChEBI" id="CHEBI:29242"/>
        <dbReference type="ChEBI" id="CHEBI:29950"/>
        <dbReference type="ChEBI" id="CHEBI:48597"/>
        <dbReference type="ChEBI" id="CHEBI:57925"/>
        <dbReference type="ChEBI" id="CHEBI:146199"/>
        <dbReference type="EC" id="1.20.4.1"/>
    </reaction>
</comment>
<dbReference type="Pfam" id="PF03960">
    <property type="entry name" value="ArsC"/>
    <property type="match status" value="1"/>
</dbReference>
<dbReference type="PANTHER" id="PTHR30041:SF4">
    <property type="entry name" value="ARSENATE REDUCTASE"/>
    <property type="match status" value="1"/>
</dbReference>
<dbReference type="OrthoDB" id="9790554at2"/>
<dbReference type="PROSITE" id="PS51353">
    <property type="entry name" value="ARSC"/>
    <property type="match status" value="1"/>
</dbReference>
<dbReference type="AlphaFoldDB" id="A0A240C9F5"/>
<dbReference type="InterPro" id="IPR006660">
    <property type="entry name" value="Arsenate_reductase-like"/>
</dbReference>
<comment type="similarity">
    <text evidence="1 3 4">Belongs to the ArsC family.</text>
</comment>
<dbReference type="PANTHER" id="PTHR30041">
    <property type="entry name" value="ARSENATE REDUCTASE"/>
    <property type="match status" value="1"/>
</dbReference>
<evidence type="ECO:0000256" key="2">
    <source>
        <dbReference type="ARBA" id="ARBA00023002"/>
    </source>
</evidence>
<evidence type="ECO:0000256" key="4">
    <source>
        <dbReference type="RuleBase" id="RU362029"/>
    </source>
</evidence>
<dbReference type="EC" id="1.20.4.1" evidence="4"/>
<dbReference type="RefSeq" id="WP_061796684.1">
    <property type="nucleotide sequence ID" value="NZ_CABITV010000015.1"/>
</dbReference>
<evidence type="ECO:0000256" key="3">
    <source>
        <dbReference type="PROSITE-ProRule" id="PRU01282"/>
    </source>
</evidence>
<dbReference type="NCBIfam" id="TIGR00014">
    <property type="entry name" value="arsC"/>
    <property type="match status" value="1"/>
</dbReference>
<dbReference type="CDD" id="cd03034">
    <property type="entry name" value="ArsC_ArsC"/>
    <property type="match status" value="1"/>
</dbReference>
<evidence type="ECO:0000256" key="1">
    <source>
        <dbReference type="ARBA" id="ARBA00007198"/>
    </source>
</evidence>
<protein>
    <recommendedName>
        <fullName evidence="4">Arsenate reductase</fullName>
        <ecNumber evidence="4">1.20.4.1</ecNumber>
    </recommendedName>
</protein>
<dbReference type="Proteomes" id="UP000215134">
    <property type="component" value="Chromosome 1"/>
</dbReference>
<proteinExistence type="inferred from homology"/>
<dbReference type="InterPro" id="IPR006659">
    <property type="entry name" value="Arsenate_reductase"/>
</dbReference>
<keyword evidence="6" id="KW-1185">Reference proteome</keyword>
<organism evidence="5 6">
    <name type="scientific">Serratia ficaria</name>
    <dbReference type="NCBI Taxonomy" id="61651"/>
    <lineage>
        <taxon>Bacteria</taxon>
        <taxon>Pseudomonadati</taxon>
        <taxon>Pseudomonadota</taxon>
        <taxon>Gammaproteobacteria</taxon>
        <taxon>Enterobacterales</taxon>
        <taxon>Yersiniaceae</taxon>
        <taxon>Serratia</taxon>
    </lineage>
</organism>
<sequence>MKNVTIYHNPRCSKSRETLALLEQHGVDPRVVLYLDTPPSADELQKLLNALGFSSARDLMRKKEEVYKELKLADASLSEPQLLAAMVANPKLIERPIVVNGGKARLGRPPEQVLEIL</sequence>
<dbReference type="KEGG" id="sfj:SAMEA4384070_3647"/>
<evidence type="ECO:0000313" key="5">
    <source>
        <dbReference type="EMBL" id="SNW03903.1"/>
    </source>
</evidence>
<dbReference type="EMBL" id="LT906479">
    <property type="protein sequence ID" value="SNW03903.1"/>
    <property type="molecule type" value="Genomic_DNA"/>
</dbReference>
<dbReference type="STRING" id="1411141.GCA_001590885_02003"/>
<name>A0A240C9F5_SERFI</name>
<evidence type="ECO:0000313" key="6">
    <source>
        <dbReference type="Proteomes" id="UP000215134"/>
    </source>
</evidence>
<dbReference type="GeneID" id="75028779"/>
<reference evidence="5 6" key="1">
    <citation type="submission" date="2017-06" db="EMBL/GenBank/DDBJ databases">
        <authorList>
            <consortium name="Pathogen Informatics"/>
        </authorList>
    </citation>
    <scope>NUCLEOTIDE SEQUENCE [LARGE SCALE GENOMIC DNA]</scope>
    <source>
        <strain evidence="5 6">NCTC12148</strain>
    </source>
</reference>
<dbReference type="GO" id="GO:0008794">
    <property type="term" value="F:arsenate reductase (glutaredoxin) activity"/>
    <property type="evidence" value="ECO:0007669"/>
    <property type="project" value="UniProtKB-UniRule"/>
</dbReference>
<keyword evidence="2 4" id="KW-0560">Oxidoreductase</keyword>
<accession>A0A240C9F5</accession>
<dbReference type="InterPro" id="IPR036249">
    <property type="entry name" value="Thioredoxin-like_sf"/>
</dbReference>
<dbReference type="SUPFAM" id="SSF52833">
    <property type="entry name" value="Thioredoxin-like"/>
    <property type="match status" value="1"/>
</dbReference>
<dbReference type="Gene3D" id="3.40.30.10">
    <property type="entry name" value="Glutaredoxin"/>
    <property type="match status" value="1"/>
</dbReference>
<gene>
    <name evidence="5" type="primary">yfgD</name>
    <name evidence="5" type="ORF">SAMEA4384070_03647</name>
</gene>